<dbReference type="OrthoDB" id="9798709at2"/>
<proteinExistence type="predicted"/>
<dbReference type="PANTHER" id="PTHR40112">
    <property type="entry name" value="H2HPP ISOMERASE"/>
    <property type="match status" value="1"/>
</dbReference>
<dbReference type="InterPro" id="IPR014710">
    <property type="entry name" value="RmlC-like_jellyroll"/>
</dbReference>
<dbReference type="Gene3D" id="2.60.120.10">
    <property type="entry name" value="Jelly Rolls"/>
    <property type="match status" value="1"/>
</dbReference>
<evidence type="ECO:0000313" key="3">
    <source>
        <dbReference type="Proteomes" id="UP000428330"/>
    </source>
</evidence>
<dbReference type="EMBL" id="CP034348">
    <property type="protein sequence ID" value="QGX99708.1"/>
    <property type="molecule type" value="Genomic_DNA"/>
</dbReference>
<evidence type="ECO:0000313" key="2">
    <source>
        <dbReference type="EMBL" id="QGX99708.1"/>
    </source>
</evidence>
<sequence>MPNIITLDEAENAAEFFPGMQVWWRGALARGSHQELCWVKFEPGSTYPLHSHPYEQVSVMVQGRMRLRVGDETREVGAGDMWFAPADMPHGGEILGEDPVIFIDVYAPPSRGDGSDVTYFE</sequence>
<dbReference type="KEGG" id="rom:EI983_16120"/>
<protein>
    <submittedName>
        <fullName evidence="2">Cupin domain-containing protein</fullName>
    </submittedName>
</protein>
<dbReference type="RefSeq" id="WP_157708390.1">
    <property type="nucleotide sequence ID" value="NZ_CP034348.1"/>
</dbReference>
<dbReference type="AlphaFoldDB" id="A0A6I6J4M3"/>
<gene>
    <name evidence="2" type="ORF">EI983_16120</name>
</gene>
<dbReference type="PANTHER" id="PTHR40112:SF1">
    <property type="entry name" value="H2HPP ISOMERASE"/>
    <property type="match status" value="1"/>
</dbReference>
<accession>A0A6I6J4M3</accession>
<feature type="domain" description="Cupin type-2" evidence="1">
    <location>
        <begin position="38"/>
        <end position="106"/>
    </location>
</feature>
<evidence type="ECO:0000259" key="1">
    <source>
        <dbReference type="Pfam" id="PF07883"/>
    </source>
</evidence>
<dbReference type="Pfam" id="PF07883">
    <property type="entry name" value="Cupin_2"/>
    <property type="match status" value="1"/>
</dbReference>
<dbReference type="CDD" id="cd02238">
    <property type="entry name" value="cupin_KdgF"/>
    <property type="match status" value="1"/>
</dbReference>
<dbReference type="Proteomes" id="UP000428330">
    <property type="component" value="Chromosome"/>
</dbReference>
<organism evidence="2 3">
    <name type="scientific">Roseovarius faecimaris</name>
    <dbReference type="NCBI Taxonomy" id="2494550"/>
    <lineage>
        <taxon>Bacteria</taxon>
        <taxon>Pseudomonadati</taxon>
        <taxon>Pseudomonadota</taxon>
        <taxon>Alphaproteobacteria</taxon>
        <taxon>Rhodobacterales</taxon>
        <taxon>Roseobacteraceae</taxon>
        <taxon>Roseovarius</taxon>
    </lineage>
</organism>
<dbReference type="InterPro" id="IPR052535">
    <property type="entry name" value="Bacilysin_H2HPP_isomerase"/>
</dbReference>
<dbReference type="InterPro" id="IPR013096">
    <property type="entry name" value="Cupin_2"/>
</dbReference>
<dbReference type="SUPFAM" id="SSF51182">
    <property type="entry name" value="RmlC-like cupins"/>
    <property type="match status" value="1"/>
</dbReference>
<name>A0A6I6J4M3_9RHOB</name>
<reference evidence="3" key="1">
    <citation type="submission" date="2018-12" db="EMBL/GenBank/DDBJ databases">
        <title>Complete genome sequence of Roseovarius sp. MME-070.</title>
        <authorList>
            <person name="Nam Y.-D."/>
            <person name="Kang J."/>
            <person name="Chung W.-H."/>
            <person name="Park Y.S."/>
        </authorList>
    </citation>
    <scope>NUCLEOTIDE SEQUENCE [LARGE SCALE GENOMIC DNA]</scope>
    <source>
        <strain evidence="3">MME-070</strain>
    </source>
</reference>
<dbReference type="InterPro" id="IPR011051">
    <property type="entry name" value="RmlC_Cupin_sf"/>
</dbReference>
<keyword evidence="3" id="KW-1185">Reference proteome</keyword>